<evidence type="ECO:0000256" key="6">
    <source>
        <dbReference type="SAM" id="Phobius"/>
    </source>
</evidence>
<accession>A0A6A7CA24</accession>
<reference evidence="7" key="1">
    <citation type="journal article" date="2020" name="Stud. Mycol.">
        <title>101 Dothideomycetes genomes: a test case for predicting lifestyles and emergence of pathogens.</title>
        <authorList>
            <person name="Haridas S."/>
            <person name="Albert R."/>
            <person name="Binder M."/>
            <person name="Bloem J."/>
            <person name="Labutti K."/>
            <person name="Salamov A."/>
            <person name="Andreopoulos B."/>
            <person name="Baker S."/>
            <person name="Barry K."/>
            <person name="Bills G."/>
            <person name="Bluhm B."/>
            <person name="Cannon C."/>
            <person name="Castanera R."/>
            <person name="Culley D."/>
            <person name="Daum C."/>
            <person name="Ezra D."/>
            <person name="Gonzalez J."/>
            <person name="Henrissat B."/>
            <person name="Kuo A."/>
            <person name="Liang C."/>
            <person name="Lipzen A."/>
            <person name="Lutzoni F."/>
            <person name="Magnuson J."/>
            <person name="Mondo S."/>
            <person name="Nolan M."/>
            <person name="Ohm R."/>
            <person name="Pangilinan J."/>
            <person name="Park H.-J."/>
            <person name="Ramirez L."/>
            <person name="Alfaro M."/>
            <person name="Sun H."/>
            <person name="Tritt A."/>
            <person name="Yoshinaga Y."/>
            <person name="Zwiers L.-H."/>
            <person name="Turgeon B."/>
            <person name="Goodwin S."/>
            <person name="Spatafora J."/>
            <person name="Crous P."/>
            <person name="Grigoriev I."/>
        </authorList>
    </citation>
    <scope>NUCLEOTIDE SEQUENCE</scope>
    <source>
        <strain evidence="7">CBS 480.64</strain>
    </source>
</reference>
<organism evidence="7 8">
    <name type="scientific">Piedraia hortae CBS 480.64</name>
    <dbReference type="NCBI Taxonomy" id="1314780"/>
    <lineage>
        <taxon>Eukaryota</taxon>
        <taxon>Fungi</taxon>
        <taxon>Dikarya</taxon>
        <taxon>Ascomycota</taxon>
        <taxon>Pezizomycotina</taxon>
        <taxon>Dothideomycetes</taxon>
        <taxon>Dothideomycetidae</taxon>
        <taxon>Capnodiales</taxon>
        <taxon>Piedraiaceae</taxon>
        <taxon>Piedraia</taxon>
    </lineage>
</organism>
<feature type="transmembrane region" description="Helical" evidence="6">
    <location>
        <begin position="83"/>
        <end position="106"/>
    </location>
</feature>
<evidence type="ECO:0000256" key="5">
    <source>
        <dbReference type="SAM" id="MobiDB-lite"/>
    </source>
</evidence>
<evidence type="ECO:0000256" key="1">
    <source>
        <dbReference type="ARBA" id="ARBA00004167"/>
    </source>
</evidence>
<feature type="compositionally biased region" description="Polar residues" evidence="5">
    <location>
        <begin position="1"/>
        <end position="22"/>
    </location>
</feature>
<evidence type="ECO:0000256" key="2">
    <source>
        <dbReference type="ARBA" id="ARBA00022692"/>
    </source>
</evidence>
<keyword evidence="2 6" id="KW-0812">Transmembrane</keyword>
<evidence type="ECO:0000313" key="7">
    <source>
        <dbReference type="EMBL" id="KAF2863855.1"/>
    </source>
</evidence>
<feature type="compositionally biased region" description="Polar residues" evidence="5">
    <location>
        <begin position="29"/>
        <end position="41"/>
    </location>
</feature>
<dbReference type="Proteomes" id="UP000799421">
    <property type="component" value="Unassembled WGS sequence"/>
</dbReference>
<dbReference type="OrthoDB" id="4205486at2759"/>
<dbReference type="Pfam" id="PF14880">
    <property type="entry name" value="COX14"/>
    <property type="match status" value="1"/>
</dbReference>
<comment type="subcellular location">
    <subcellularLocation>
        <location evidence="1">Membrane</location>
        <topology evidence="1">Single-pass membrane protein</topology>
    </subcellularLocation>
</comment>
<gene>
    <name evidence="7" type="ORF">K470DRAFT_84046</name>
</gene>
<keyword evidence="8" id="KW-1185">Reference proteome</keyword>
<keyword evidence="4 6" id="KW-0472">Membrane</keyword>
<sequence length="194" mass="21411">MARSPSDATRFTSTGPYASSPATDIRHGSQINFGSAPANETPQQKIARLRAAAASARQVQESGYDKVLRLGRKWADRTHRATVFGIIGFTVVSAVVATAGTTDMIMHNRKRRAEWRAEQREMAEKAQAEAEHHAVLEHGQHHSTIATEVGQRPVPVNDENIRSRDGPLDRQAELVVDALGNKGKSWLGWFYTRS</sequence>
<evidence type="ECO:0000256" key="3">
    <source>
        <dbReference type="ARBA" id="ARBA00022989"/>
    </source>
</evidence>
<protein>
    <submittedName>
        <fullName evidence="7">Uncharacterized protein</fullName>
    </submittedName>
</protein>
<dbReference type="GO" id="GO:0016020">
    <property type="term" value="C:membrane"/>
    <property type="evidence" value="ECO:0007669"/>
    <property type="project" value="UniProtKB-SubCell"/>
</dbReference>
<dbReference type="InterPro" id="IPR029208">
    <property type="entry name" value="COX14"/>
</dbReference>
<evidence type="ECO:0000313" key="8">
    <source>
        <dbReference type="Proteomes" id="UP000799421"/>
    </source>
</evidence>
<dbReference type="EMBL" id="MU005959">
    <property type="protein sequence ID" value="KAF2863855.1"/>
    <property type="molecule type" value="Genomic_DNA"/>
</dbReference>
<keyword evidence="3 6" id="KW-1133">Transmembrane helix</keyword>
<feature type="region of interest" description="Disordered" evidence="5">
    <location>
        <begin position="1"/>
        <end position="41"/>
    </location>
</feature>
<proteinExistence type="predicted"/>
<evidence type="ECO:0000256" key="4">
    <source>
        <dbReference type="ARBA" id="ARBA00023136"/>
    </source>
</evidence>
<name>A0A6A7CA24_9PEZI</name>
<dbReference type="AlphaFoldDB" id="A0A6A7CA24"/>